<organism evidence="4 5">
    <name type="scientific">Blautia hominis</name>
    <dbReference type="NCBI Taxonomy" id="2025493"/>
    <lineage>
        <taxon>Bacteria</taxon>
        <taxon>Bacillati</taxon>
        <taxon>Bacillota</taxon>
        <taxon>Clostridia</taxon>
        <taxon>Lachnospirales</taxon>
        <taxon>Lachnospiraceae</taxon>
        <taxon>Blautia</taxon>
    </lineage>
</organism>
<name>A0ABQ0B8I4_9FIRM</name>
<evidence type="ECO:0000313" key="4">
    <source>
        <dbReference type="EMBL" id="GAA6407760.1"/>
    </source>
</evidence>
<dbReference type="PRINTS" id="PR00133">
    <property type="entry name" value="GLHYDRLASE3"/>
</dbReference>
<sequence>MQLKKKTFTGTTSNEVTVRETENRKTARQAAAEGFVLLKNQEHILPLKKGIKLGLYGAGAVKTIKGGTGSGDVNERECINICQGLKNAGYEITSDAWLDTYASLYEETRLKWRDEILGKLKAYHDNFFEAYSTTPFFMPCGDPVDMEKASADGADTAIYVLSRIAGENADRHDTEGDYFISAEEKALIAQLSKAYHSLVLVINTGGLVDLAFVEEFDNIKAVLQFVQAGQEGGNAFADVISGKVTPSGKLADTWALTYKDYPNSDTFSFKNGDVNTEKYQEGIYVGYRYFDTFDVPVRYPFGYGLSYTDFSISTRDIKVINTENGKPEIAVTVEVTNAGDTYCGKEVVQIYVSCPQGKLEKEYRRLAGFAKTEELKPGETCSMTITFPVYQLASFCEENAAWILEQGTYGIWVGNSIQDAELACSLCLNEDALLVQCEHICPLKEELTELVPDREKMKAKEAAWLELAAGLPSVQIYAEKIVKETVVYAELPKHFNGRAGEIVESLSEEQLVQMACGDPGKGQDAVIGSAGFTVPGAAAETSLAVSKDPWNLPSMALADGPAGLRLNQKYQVVDGEIVPENFMKSIEKGFFAEPSEEKGTAYYQYCTAIPVGTLLAQTWNAELVKEVGEMIGKEMELFRVTLWLAPGMNIHRNPLCGRNFEYYSEDPLLSGMMASAMTLGVQKVPGCGTTIKHFACNNQEDNRMGSDSVLSERALREIYLKGFEIAVKNSQPMSIMTSYNMINGVHAANCYDICTRAARDEWGFAGAVMTDWTTTFASPRGECTAAGCMRAGNDMVMPGIPKDHENIRQELQAGTLDIRELKRCICNTVKLILKSNQYEDAVSYLEQFEGLDTYLKVHVECRK</sequence>
<dbReference type="InterPro" id="IPR001764">
    <property type="entry name" value="Glyco_hydro_3_N"/>
</dbReference>
<proteinExistence type="inferred from homology"/>
<evidence type="ECO:0000313" key="5">
    <source>
        <dbReference type="Proteomes" id="UP001600943"/>
    </source>
</evidence>
<dbReference type="InterPro" id="IPR002772">
    <property type="entry name" value="Glyco_hydro_3_C"/>
</dbReference>
<protein>
    <recommendedName>
        <fullName evidence="3">Fibronectin type III-like domain-containing protein</fullName>
    </recommendedName>
</protein>
<dbReference type="Gene3D" id="3.20.20.300">
    <property type="entry name" value="Glycoside hydrolase, family 3, N-terminal domain"/>
    <property type="match status" value="1"/>
</dbReference>
<dbReference type="InterPro" id="IPR013783">
    <property type="entry name" value="Ig-like_fold"/>
</dbReference>
<reference evidence="4 5" key="1">
    <citation type="submission" date="2024-04" db="EMBL/GenBank/DDBJ databases">
        <title>Defined microbial consortia suppress multidrug-resistant proinflammatory Enterobacteriaceae via ecological control.</title>
        <authorList>
            <person name="Furuichi M."/>
            <person name="Kawaguchi T."/>
            <person name="Pust M."/>
            <person name="Yasuma K."/>
            <person name="Plichta D."/>
            <person name="Hasegawa N."/>
            <person name="Ohya T."/>
            <person name="Bhattarai S."/>
            <person name="Sasajima S."/>
            <person name="Aoto Y."/>
            <person name="Tuganbaev T."/>
            <person name="Yaginuma M."/>
            <person name="Ueda M."/>
            <person name="Okahashi N."/>
            <person name="Amafuji K."/>
            <person name="Kiridooshi Y."/>
            <person name="Sugita K."/>
            <person name="Strazar M."/>
            <person name="Skelly A."/>
            <person name="Suda W."/>
            <person name="Hattori M."/>
            <person name="Nakamoto N."/>
            <person name="Caballero S."/>
            <person name="Norman J."/>
            <person name="Olle B."/>
            <person name="Tanoue T."/>
            <person name="Arita M."/>
            <person name="Bucci V."/>
            <person name="Atarashi K."/>
            <person name="Xavier R."/>
            <person name="Honda K."/>
        </authorList>
    </citation>
    <scope>NUCLEOTIDE SEQUENCE [LARGE SCALE GENOMIC DNA]</scope>
    <source>
        <strain evidence="5">k04-0078-D8-1</strain>
    </source>
</reference>
<dbReference type="InterPro" id="IPR036881">
    <property type="entry name" value="Glyco_hydro_3_C_sf"/>
</dbReference>
<dbReference type="Pfam" id="PF00933">
    <property type="entry name" value="Glyco_hydro_3"/>
    <property type="match status" value="1"/>
</dbReference>
<dbReference type="InterPro" id="IPR050288">
    <property type="entry name" value="Cellulose_deg_GH3"/>
</dbReference>
<dbReference type="RefSeq" id="WP_390404853.1">
    <property type="nucleotide sequence ID" value="NZ_BAABYW010000001.1"/>
</dbReference>
<dbReference type="Gene3D" id="3.40.50.1700">
    <property type="entry name" value="Glycoside hydrolase family 3 C-terminal domain"/>
    <property type="match status" value="1"/>
</dbReference>
<dbReference type="Proteomes" id="UP001600943">
    <property type="component" value="Unassembled WGS sequence"/>
</dbReference>
<feature type="domain" description="Fibronectin type III-like" evidence="3">
    <location>
        <begin position="346"/>
        <end position="417"/>
    </location>
</feature>
<dbReference type="SUPFAM" id="SSF51445">
    <property type="entry name" value="(Trans)glycosidases"/>
    <property type="match status" value="1"/>
</dbReference>
<dbReference type="EMBL" id="BAABYW010000001">
    <property type="protein sequence ID" value="GAA6407760.1"/>
    <property type="molecule type" value="Genomic_DNA"/>
</dbReference>
<dbReference type="SMART" id="SM01217">
    <property type="entry name" value="Fn3_like"/>
    <property type="match status" value="1"/>
</dbReference>
<evidence type="ECO:0000259" key="3">
    <source>
        <dbReference type="SMART" id="SM01217"/>
    </source>
</evidence>
<dbReference type="PANTHER" id="PTHR42715:SF10">
    <property type="entry name" value="BETA-GLUCOSIDASE"/>
    <property type="match status" value="1"/>
</dbReference>
<dbReference type="InterPro" id="IPR026891">
    <property type="entry name" value="Fn3-like"/>
</dbReference>
<dbReference type="PANTHER" id="PTHR42715">
    <property type="entry name" value="BETA-GLUCOSIDASE"/>
    <property type="match status" value="1"/>
</dbReference>
<keyword evidence="2" id="KW-0378">Hydrolase</keyword>
<comment type="similarity">
    <text evidence="1">Belongs to the glycosyl hydrolase 3 family.</text>
</comment>
<evidence type="ECO:0000256" key="1">
    <source>
        <dbReference type="ARBA" id="ARBA00005336"/>
    </source>
</evidence>
<dbReference type="Pfam" id="PF14310">
    <property type="entry name" value="Fn3-like"/>
    <property type="match status" value="1"/>
</dbReference>
<evidence type="ECO:0000256" key="2">
    <source>
        <dbReference type="ARBA" id="ARBA00022801"/>
    </source>
</evidence>
<dbReference type="Gene3D" id="2.60.40.10">
    <property type="entry name" value="Immunoglobulins"/>
    <property type="match status" value="1"/>
</dbReference>
<dbReference type="SUPFAM" id="SSF52279">
    <property type="entry name" value="Beta-D-glucan exohydrolase, C-terminal domain"/>
    <property type="match status" value="1"/>
</dbReference>
<accession>A0ABQ0B8I4</accession>
<dbReference type="Pfam" id="PF01915">
    <property type="entry name" value="Glyco_hydro_3_C"/>
    <property type="match status" value="1"/>
</dbReference>
<gene>
    <name evidence="4" type="ORF">K040078D81_18770</name>
</gene>
<dbReference type="InterPro" id="IPR036962">
    <property type="entry name" value="Glyco_hydro_3_N_sf"/>
</dbReference>
<keyword evidence="5" id="KW-1185">Reference proteome</keyword>
<dbReference type="InterPro" id="IPR017853">
    <property type="entry name" value="GH"/>
</dbReference>
<comment type="caution">
    <text evidence="4">The sequence shown here is derived from an EMBL/GenBank/DDBJ whole genome shotgun (WGS) entry which is preliminary data.</text>
</comment>